<organism evidence="1 2">
    <name type="scientific">Portunus trituberculatus</name>
    <name type="common">Swimming crab</name>
    <name type="synonym">Neptunus trituberculatus</name>
    <dbReference type="NCBI Taxonomy" id="210409"/>
    <lineage>
        <taxon>Eukaryota</taxon>
        <taxon>Metazoa</taxon>
        <taxon>Ecdysozoa</taxon>
        <taxon>Arthropoda</taxon>
        <taxon>Crustacea</taxon>
        <taxon>Multicrustacea</taxon>
        <taxon>Malacostraca</taxon>
        <taxon>Eumalacostraca</taxon>
        <taxon>Eucarida</taxon>
        <taxon>Decapoda</taxon>
        <taxon>Pleocyemata</taxon>
        <taxon>Brachyura</taxon>
        <taxon>Eubrachyura</taxon>
        <taxon>Portunoidea</taxon>
        <taxon>Portunidae</taxon>
        <taxon>Portuninae</taxon>
        <taxon>Portunus</taxon>
    </lineage>
</organism>
<protein>
    <submittedName>
        <fullName evidence="1">Uncharacterized protein</fullName>
    </submittedName>
</protein>
<dbReference type="EMBL" id="VSRR010053255">
    <property type="protein sequence ID" value="MPC80177.1"/>
    <property type="molecule type" value="Genomic_DNA"/>
</dbReference>
<comment type="caution">
    <text evidence="1">The sequence shown here is derived from an EMBL/GenBank/DDBJ whole genome shotgun (WGS) entry which is preliminary data.</text>
</comment>
<proteinExistence type="predicted"/>
<dbReference type="Proteomes" id="UP000324222">
    <property type="component" value="Unassembled WGS sequence"/>
</dbReference>
<dbReference type="AlphaFoldDB" id="A0A5B7IF35"/>
<keyword evidence="2" id="KW-1185">Reference proteome</keyword>
<reference evidence="1 2" key="1">
    <citation type="submission" date="2019-05" db="EMBL/GenBank/DDBJ databases">
        <title>Another draft genome of Portunus trituberculatus and its Hox gene families provides insights of decapod evolution.</title>
        <authorList>
            <person name="Jeong J.-H."/>
            <person name="Song I."/>
            <person name="Kim S."/>
            <person name="Choi T."/>
            <person name="Kim D."/>
            <person name="Ryu S."/>
            <person name="Kim W."/>
        </authorList>
    </citation>
    <scope>NUCLEOTIDE SEQUENCE [LARGE SCALE GENOMIC DNA]</scope>
    <source>
        <tissue evidence="1">Muscle</tissue>
    </source>
</reference>
<evidence type="ECO:0000313" key="2">
    <source>
        <dbReference type="Proteomes" id="UP000324222"/>
    </source>
</evidence>
<evidence type="ECO:0000313" key="1">
    <source>
        <dbReference type="EMBL" id="MPC80177.1"/>
    </source>
</evidence>
<name>A0A5B7IF35_PORTR</name>
<accession>A0A5B7IF35</accession>
<gene>
    <name evidence="1" type="ORF">E2C01_074747</name>
</gene>
<sequence length="114" mass="12852">MILRPSLRASRVHSPLPPTPLTTTHPLLLQLITTTNTSVTTTTATTIITTHSPTSPTLSLQFTTHLHHSQSPLTHHHHYHHHREGSRWPSVCRTGWCCRCHQQSPTCWGSLRTC</sequence>